<keyword evidence="6" id="KW-1185">Reference proteome</keyword>
<comment type="caution">
    <text evidence="5">The sequence shown here is derived from an EMBL/GenBank/DDBJ whole genome shotgun (WGS) entry which is preliminary data.</text>
</comment>
<reference evidence="5 6" key="1">
    <citation type="submission" date="2024-02" db="EMBL/GenBank/DDBJ databases">
        <title>Genome analysis and characterization of Microbaculum marinisediminis sp. nov., isolated from marine sediment.</title>
        <authorList>
            <person name="Du Z.-J."/>
            <person name="Ye Y.-Q."/>
            <person name="Zhang Z.-R."/>
            <person name="Yuan S.-M."/>
            <person name="Zhang X.-Y."/>
        </authorList>
    </citation>
    <scope>NUCLEOTIDE SEQUENCE [LARGE SCALE GENOMIC DNA]</scope>
    <source>
        <strain evidence="5 6">SDUM1044001</strain>
    </source>
</reference>
<sequence>MIEHISVALPEWKVGAEEIAEWTGSDPEFIRGKVGIDSRRFLREDETARDLAAAAVRKLIDETGIATGDVDFMLTVTQTPDERLPHLGARVQTACGLPTTVMALDISLGCSGYVHALSVAKGLMATGMRRGLIVTCDPYSKMMRRRDKATVTVFGDAATCSLVDGDGIDRLGRFDYGTDGSGAEHLTYKGPPLPGALAAEDGIPAENEAPDETGDEVPSLHMNGREILNFMLERVPDSVDRCLERNGLTRDDVDLFVFHQASRYMLTLLARRMGLDIARVPIRIGETGNTVSSTIPAVLSDLAASGDLRGRTVLLSGFGVGLSWATTVLRT</sequence>
<evidence type="ECO:0000313" key="5">
    <source>
        <dbReference type="EMBL" id="MEJ8572401.1"/>
    </source>
</evidence>
<protein>
    <submittedName>
        <fullName evidence="5">Ketoacyl-ACP synthase III</fullName>
    </submittedName>
</protein>
<name>A0AAW9RRH6_9HYPH</name>
<dbReference type="Proteomes" id="UP001378188">
    <property type="component" value="Unassembled WGS sequence"/>
</dbReference>
<organism evidence="5 6">
    <name type="scientific">Microbaculum marinum</name>
    <dbReference type="NCBI Taxonomy" id="1764581"/>
    <lineage>
        <taxon>Bacteria</taxon>
        <taxon>Pseudomonadati</taxon>
        <taxon>Pseudomonadota</taxon>
        <taxon>Alphaproteobacteria</taxon>
        <taxon>Hyphomicrobiales</taxon>
        <taxon>Tepidamorphaceae</taxon>
        <taxon>Microbaculum</taxon>
    </lineage>
</organism>
<accession>A0AAW9RRH6</accession>
<dbReference type="EMBL" id="JAZHOF010000005">
    <property type="protein sequence ID" value="MEJ8572401.1"/>
    <property type="molecule type" value="Genomic_DNA"/>
</dbReference>
<evidence type="ECO:0000256" key="1">
    <source>
        <dbReference type="ARBA" id="ARBA00022679"/>
    </source>
</evidence>
<keyword evidence="2" id="KW-0012">Acyltransferase</keyword>
<dbReference type="InterPro" id="IPR013747">
    <property type="entry name" value="ACP_syn_III_C"/>
</dbReference>
<gene>
    <name evidence="5" type="ORF">V3328_13000</name>
</gene>
<dbReference type="Gene3D" id="3.40.47.10">
    <property type="match status" value="1"/>
</dbReference>
<dbReference type="SUPFAM" id="SSF53901">
    <property type="entry name" value="Thiolase-like"/>
    <property type="match status" value="1"/>
</dbReference>
<feature type="domain" description="Beta-ketoacyl-[acyl-carrier-protein] synthase III N-terminal" evidence="4">
    <location>
        <begin position="104"/>
        <end position="180"/>
    </location>
</feature>
<dbReference type="PANTHER" id="PTHR34069">
    <property type="entry name" value="3-OXOACYL-[ACYL-CARRIER-PROTEIN] SYNTHASE 3"/>
    <property type="match status" value="1"/>
</dbReference>
<dbReference type="GO" id="GO:0044550">
    <property type="term" value="P:secondary metabolite biosynthetic process"/>
    <property type="evidence" value="ECO:0007669"/>
    <property type="project" value="TreeGrafter"/>
</dbReference>
<evidence type="ECO:0000259" key="3">
    <source>
        <dbReference type="Pfam" id="PF08541"/>
    </source>
</evidence>
<evidence type="ECO:0000313" key="6">
    <source>
        <dbReference type="Proteomes" id="UP001378188"/>
    </source>
</evidence>
<dbReference type="RefSeq" id="WP_340330104.1">
    <property type="nucleotide sequence ID" value="NZ_JAZHOF010000005.1"/>
</dbReference>
<dbReference type="GO" id="GO:0004315">
    <property type="term" value="F:3-oxoacyl-[acyl-carrier-protein] synthase activity"/>
    <property type="evidence" value="ECO:0007669"/>
    <property type="project" value="InterPro"/>
</dbReference>
<dbReference type="InterPro" id="IPR013751">
    <property type="entry name" value="ACP_syn_III_N"/>
</dbReference>
<dbReference type="InterPro" id="IPR016039">
    <property type="entry name" value="Thiolase-like"/>
</dbReference>
<keyword evidence="1" id="KW-0808">Transferase</keyword>
<evidence type="ECO:0000256" key="2">
    <source>
        <dbReference type="ARBA" id="ARBA00023315"/>
    </source>
</evidence>
<dbReference type="Pfam" id="PF08545">
    <property type="entry name" value="ACP_syn_III"/>
    <property type="match status" value="1"/>
</dbReference>
<dbReference type="CDD" id="cd00830">
    <property type="entry name" value="KAS_III"/>
    <property type="match status" value="1"/>
</dbReference>
<feature type="domain" description="Beta-ketoacyl-[acyl-carrier-protein] synthase III C-terminal" evidence="3">
    <location>
        <begin position="243"/>
        <end position="330"/>
    </location>
</feature>
<dbReference type="PANTHER" id="PTHR34069:SF2">
    <property type="entry name" value="BETA-KETOACYL-[ACYL-CARRIER-PROTEIN] SYNTHASE III"/>
    <property type="match status" value="1"/>
</dbReference>
<dbReference type="Pfam" id="PF08541">
    <property type="entry name" value="ACP_syn_III_C"/>
    <property type="match status" value="1"/>
</dbReference>
<dbReference type="GO" id="GO:0006633">
    <property type="term" value="P:fatty acid biosynthetic process"/>
    <property type="evidence" value="ECO:0007669"/>
    <property type="project" value="InterPro"/>
</dbReference>
<proteinExistence type="predicted"/>
<dbReference type="AlphaFoldDB" id="A0AAW9RRH6"/>
<evidence type="ECO:0000259" key="4">
    <source>
        <dbReference type="Pfam" id="PF08545"/>
    </source>
</evidence>